<dbReference type="Proteomes" id="UP000050901">
    <property type="component" value="Unassembled WGS sequence"/>
</dbReference>
<evidence type="ECO:0000313" key="3">
    <source>
        <dbReference type="Proteomes" id="UP000050901"/>
    </source>
</evidence>
<name>A0A0R1P9R6_LIMMU</name>
<evidence type="ECO:0000313" key="2">
    <source>
        <dbReference type="EMBL" id="KRL26677.1"/>
    </source>
</evidence>
<sequence length="64" mass="7885">MDSYAFVKHISKINDYCFKINRLHINQKKRFFRPYTLKFDHLFAFIFADILIYLNKLNHFTLIV</sequence>
<gene>
    <name evidence="2" type="ORF">FC47_GL001343</name>
</gene>
<dbReference type="AlphaFoldDB" id="A0A0R1P9R6"/>
<keyword evidence="1" id="KW-0812">Transmembrane</keyword>
<feature type="transmembrane region" description="Helical" evidence="1">
    <location>
        <begin position="35"/>
        <end position="54"/>
    </location>
</feature>
<protein>
    <submittedName>
        <fullName evidence="2">Uncharacterized protein</fullName>
    </submittedName>
</protein>
<reference evidence="2 3" key="1">
    <citation type="journal article" date="2015" name="Genome Announc.">
        <title>Expanding the biotechnology potential of lactobacilli through comparative genomics of 213 strains and associated genera.</title>
        <authorList>
            <person name="Sun Z."/>
            <person name="Harris H.M."/>
            <person name="McCann A."/>
            <person name="Guo C."/>
            <person name="Argimon S."/>
            <person name="Zhang W."/>
            <person name="Yang X."/>
            <person name="Jeffery I.B."/>
            <person name="Cooney J.C."/>
            <person name="Kagawa T.F."/>
            <person name="Liu W."/>
            <person name="Song Y."/>
            <person name="Salvetti E."/>
            <person name="Wrobel A."/>
            <person name="Rasinkangas P."/>
            <person name="Parkhill J."/>
            <person name="Rea M.C."/>
            <person name="O'Sullivan O."/>
            <person name="Ritari J."/>
            <person name="Douillard F.P."/>
            <person name="Paul Ross R."/>
            <person name="Yang R."/>
            <person name="Briner A.E."/>
            <person name="Felis G.E."/>
            <person name="de Vos W.M."/>
            <person name="Barrangou R."/>
            <person name="Klaenhammer T.R."/>
            <person name="Caufield P.W."/>
            <person name="Cui Y."/>
            <person name="Zhang H."/>
            <person name="O'Toole P.W."/>
        </authorList>
    </citation>
    <scope>NUCLEOTIDE SEQUENCE [LARGE SCALE GENOMIC DNA]</scope>
    <source>
        <strain evidence="2 3">DSM 13345</strain>
    </source>
</reference>
<dbReference type="EMBL" id="AZEQ01000003">
    <property type="protein sequence ID" value="KRL26677.1"/>
    <property type="molecule type" value="Genomic_DNA"/>
</dbReference>
<organism evidence="2 3">
    <name type="scientific">Limosilactobacillus mucosae DSM 13345</name>
    <dbReference type="NCBI Taxonomy" id="1423771"/>
    <lineage>
        <taxon>Bacteria</taxon>
        <taxon>Bacillati</taxon>
        <taxon>Bacillota</taxon>
        <taxon>Bacilli</taxon>
        <taxon>Lactobacillales</taxon>
        <taxon>Lactobacillaceae</taxon>
        <taxon>Limosilactobacillus</taxon>
    </lineage>
</organism>
<keyword evidence="1" id="KW-0472">Membrane</keyword>
<comment type="caution">
    <text evidence="2">The sequence shown here is derived from an EMBL/GenBank/DDBJ whole genome shotgun (WGS) entry which is preliminary data.</text>
</comment>
<evidence type="ECO:0000256" key="1">
    <source>
        <dbReference type="SAM" id="Phobius"/>
    </source>
</evidence>
<keyword evidence="1" id="KW-1133">Transmembrane helix</keyword>
<accession>A0A0R1P9R6</accession>
<dbReference type="PATRIC" id="fig|1423771.3.peg.1354"/>
<proteinExistence type="predicted"/>